<feature type="transmembrane region" description="Helical" evidence="1">
    <location>
        <begin position="12"/>
        <end position="32"/>
    </location>
</feature>
<gene>
    <name evidence="2" type="ORF">HUK84_12980</name>
</gene>
<evidence type="ECO:0000313" key="3">
    <source>
        <dbReference type="Proteomes" id="UP000534870"/>
    </source>
</evidence>
<name>A0A7Y7IX70_9PROT</name>
<evidence type="ECO:0000313" key="2">
    <source>
        <dbReference type="EMBL" id="NVN12020.1"/>
    </source>
</evidence>
<dbReference type="AlphaFoldDB" id="A0A7Y7IX70"/>
<organism evidence="2 3">
    <name type="scientific">Nguyenibacter vanlangensis</name>
    <dbReference type="NCBI Taxonomy" id="1216886"/>
    <lineage>
        <taxon>Bacteria</taxon>
        <taxon>Pseudomonadati</taxon>
        <taxon>Pseudomonadota</taxon>
        <taxon>Alphaproteobacteria</taxon>
        <taxon>Acetobacterales</taxon>
        <taxon>Acetobacteraceae</taxon>
        <taxon>Nguyenibacter</taxon>
    </lineage>
</organism>
<sequence>MKPPARHPYLPYGLTWLALAGLLAAQLLVTRVLGRPDWAPLFGLAMAALVALFFMNLRNGSALSRIFAIACVVWLTVMLGLGIIDPLTRTAIMPP</sequence>
<proteinExistence type="predicted"/>
<accession>A0A7Y7IX70</accession>
<keyword evidence="1" id="KW-1133">Transmembrane helix</keyword>
<reference evidence="2 3" key="1">
    <citation type="submission" date="2020-06" db="EMBL/GenBank/DDBJ databases">
        <title>Description of novel acetic acid bacteria.</title>
        <authorList>
            <person name="Sombolestani A."/>
        </authorList>
    </citation>
    <scope>NUCLEOTIDE SEQUENCE [LARGE SCALE GENOMIC DNA]</scope>
    <source>
        <strain evidence="2 3">LMG 31431</strain>
    </source>
</reference>
<keyword evidence="1" id="KW-0812">Transmembrane</keyword>
<keyword evidence="1" id="KW-0472">Membrane</keyword>
<feature type="transmembrane region" description="Helical" evidence="1">
    <location>
        <begin position="38"/>
        <end position="55"/>
    </location>
</feature>
<dbReference type="RefSeq" id="WP_176640669.1">
    <property type="nucleotide sequence ID" value="NZ_JABXXP010000313.1"/>
</dbReference>
<dbReference type="Proteomes" id="UP000534870">
    <property type="component" value="Unassembled WGS sequence"/>
</dbReference>
<protein>
    <submittedName>
        <fullName evidence="2">Oxidase</fullName>
    </submittedName>
</protein>
<evidence type="ECO:0000256" key="1">
    <source>
        <dbReference type="SAM" id="Phobius"/>
    </source>
</evidence>
<feature type="transmembrane region" description="Helical" evidence="1">
    <location>
        <begin position="62"/>
        <end position="84"/>
    </location>
</feature>
<dbReference type="EMBL" id="JABXXP010000313">
    <property type="protein sequence ID" value="NVN12020.1"/>
    <property type="molecule type" value="Genomic_DNA"/>
</dbReference>
<comment type="caution">
    <text evidence="2">The sequence shown here is derived from an EMBL/GenBank/DDBJ whole genome shotgun (WGS) entry which is preliminary data.</text>
</comment>